<reference evidence="1 2" key="1">
    <citation type="submission" date="2018-08" db="EMBL/GenBank/DDBJ databases">
        <title>Draft genome sequence of Rhodobacter sphaeroides FY.</title>
        <authorList>
            <person name="Rayyan A."/>
            <person name="Meyer T.E."/>
            <person name="Kyndt J.A."/>
        </authorList>
    </citation>
    <scope>NUCLEOTIDE SEQUENCE [LARGE SCALE GENOMIC DNA]</scope>
    <source>
        <strain evidence="1 2">FY</strain>
    </source>
</reference>
<accession>A0AAX1UFC4</accession>
<evidence type="ECO:0000313" key="1">
    <source>
        <dbReference type="EMBL" id="RHZ90993.1"/>
    </source>
</evidence>
<evidence type="ECO:0000313" key="2">
    <source>
        <dbReference type="Proteomes" id="UP000266305"/>
    </source>
</evidence>
<organism evidence="1 2">
    <name type="scientific">Cereibacter sphaeroides</name>
    <name type="common">Rhodobacter sphaeroides</name>
    <dbReference type="NCBI Taxonomy" id="1063"/>
    <lineage>
        <taxon>Bacteria</taxon>
        <taxon>Pseudomonadati</taxon>
        <taxon>Pseudomonadota</taxon>
        <taxon>Alphaproteobacteria</taxon>
        <taxon>Rhodobacterales</taxon>
        <taxon>Paracoccaceae</taxon>
        <taxon>Cereibacter</taxon>
    </lineage>
</organism>
<proteinExistence type="predicted"/>
<dbReference type="Proteomes" id="UP000266305">
    <property type="component" value="Unassembled WGS sequence"/>
</dbReference>
<dbReference type="AlphaFoldDB" id="A0AAX1UFC4"/>
<dbReference type="EMBL" id="QWGP01000041">
    <property type="protein sequence ID" value="RHZ90993.1"/>
    <property type="molecule type" value="Genomic_DNA"/>
</dbReference>
<comment type="caution">
    <text evidence="1">The sequence shown here is derived from an EMBL/GenBank/DDBJ whole genome shotgun (WGS) entry which is preliminary data.</text>
</comment>
<gene>
    <name evidence="1" type="ORF">D1114_21440</name>
</gene>
<protein>
    <submittedName>
        <fullName evidence="1">Uncharacterized protein</fullName>
    </submittedName>
</protein>
<name>A0AAX1UFC4_CERSP</name>
<sequence>MDMDFTQLDSRTAAETARPLHLRHPATGRLLFADEGEEKPCEVLVLGSESRAAQAAIRAAQKARLRNDRDDERQTMEEVHANLVAAAKPLVAGFRNVNRGATPAGPADAEWFLNLNLITGRDGEKSFVEQVMAFATSRANYLGNGSPD</sequence>